<comment type="caution">
    <text evidence="6">The sequence shown here is derived from an EMBL/GenBank/DDBJ whole genome shotgun (WGS) entry which is preliminary data.</text>
</comment>
<evidence type="ECO:0000256" key="3">
    <source>
        <dbReference type="ARBA" id="ARBA00023004"/>
    </source>
</evidence>
<protein>
    <recommendedName>
        <fullName evidence="5">JmjC domain-containing protein</fullName>
    </recommendedName>
</protein>
<dbReference type="Pfam" id="PF08007">
    <property type="entry name" value="JmjC_2"/>
    <property type="match status" value="1"/>
</dbReference>
<proteinExistence type="predicted"/>
<comment type="cofactor">
    <cofactor evidence="1">
        <name>Fe(2+)</name>
        <dbReference type="ChEBI" id="CHEBI:29033"/>
    </cofactor>
</comment>
<dbReference type="PROSITE" id="PS51184">
    <property type="entry name" value="JMJC"/>
    <property type="match status" value="1"/>
</dbReference>
<dbReference type="RefSeq" id="WP_031149127.1">
    <property type="nucleotide sequence ID" value="NZ_BNEE01000006.1"/>
</dbReference>
<evidence type="ECO:0000256" key="1">
    <source>
        <dbReference type="ARBA" id="ARBA00001954"/>
    </source>
</evidence>
<feature type="domain" description="JmjC" evidence="5">
    <location>
        <begin position="103"/>
        <end position="239"/>
    </location>
</feature>
<evidence type="ECO:0000259" key="5">
    <source>
        <dbReference type="PROSITE" id="PS51184"/>
    </source>
</evidence>
<name>A0A919H4L5_9ACTN</name>
<dbReference type="GO" id="GO:0046872">
    <property type="term" value="F:metal ion binding"/>
    <property type="evidence" value="ECO:0007669"/>
    <property type="project" value="UniProtKB-KW"/>
</dbReference>
<dbReference type="PANTHER" id="PTHR13096">
    <property type="entry name" value="MINA53 MYC INDUCED NUCLEAR ANTIGEN"/>
    <property type="match status" value="1"/>
</dbReference>
<accession>A0A919H4L5</accession>
<evidence type="ECO:0000313" key="6">
    <source>
        <dbReference type="EMBL" id="GHI86588.1"/>
    </source>
</evidence>
<keyword evidence="3" id="KW-0408">Iron</keyword>
<feature type="compositionally biased region" description="Polar residues" evidence="4">
    <location>
        <begin position="278"/>
        <end position="293"/>
    </location>
</feature>
<dbReference type="Gene3D" id="2.60.120.650">
    <property type="entry name" value="Cupin"/>
    <property type="match status" value="1"/>
</dbReference>
<feature type="region of interest" description="Disordered" evidence="4">
    <location>
        <begin position="278"/>
        <end position="307"/>
    </location>
</feature>
<reference evidence="6" key="1">
    <citation type="submission" date="2020-09" db="EMBL/GenBank/DDBJ databases">
        <title>Whole genome shotgun sequence of Streptomyces xanthophaeus NBRC 12829.</title>
        <authorList>
            <person name="Komaki H."/>
            <person name="Tamura T."/>
        </authorList>
    </citation>
    <scope>NUCLEOTIDE SEQUENCE</scope>
    <source>
        <strain evidence="6">NBRC 12829</strain>
    </source>
</reference>
<sequence length="307" mass="33076">MTSSGLVELVGETEGFLQEYWRNRPAVLSPGAGPDGVLALEELDAALTAGVLHAPYVEMVRTDRIVPLGEYTRARTVNRVTRPGYADATGIRAQLDAGTTLVLRCVEQWHAGTAEFARRLGEELGRKVEAFFFVTPAGAQGLRLHRDDADVFVVQLNGAKQWYVHAGPEDAHWGPGPTPETGPPLLSPLLEAGQVLYIPRGFAHRATGDSGLSVHLSFTVRDIGVRDLERAARTLLLDRFPTDRRPLSDEGLSAAAGELLEALAADLPGLTAEQLVTTARQAQQAETSAQPSPHLQALARSLENEKA</sequence>
<gene>
    <name evidence="6" type="ORF">Sxan_39520</name>
</gene>
<evidence type="ECO:0000256" key="2">
    <source>
        <dbReference type="ARBA" id="ARBA00022723"/>
    </source>
</evidence>
<dbReference type="InterPro" id="IPR003347">
    <property type="entry name" value="JmjC_dom"/>
</dbReference>
<evidence type="ECO:0000256" key="4">
    <source>
        <dbReference type="SAM" id="MobiDB-lite"/>
    </source>
</evidence>
<keyword evidence="7" id="KW-1185">Reference proteome</keyword>
<evidence type="ECO:0000313" key="7">
    <source>
        <dbReference type="Proteomes" id="UP000600026"/>
    </source>
</evidence>
<dbReference type="InterPro" id="IPR039994">
    <property type="entry name" value="NO66-like"/>
</dbReference>
<dbReference type="AlphaFoldDB" id="A0A919H4L5"/>
<dbReference type="OrthoDB" id="9764016at2"/>
<dbReference type="PANTHER" id="PTHR13096:SF8">
    <property type="entry name" value="RIBOSOMAL OXYGENASE 1"/>
    <property type="match status" value="1"/>
</dbReference>
<dbReference type="Proteomes" id="UP000600026">
    <property type="component" value="Unassembled WGS sequence"/>
</dbReference>
<dbReference type="EMBL" id="BNEE01000006">
    <property type="protein sequence ID" value="GHI86588.1"/>
    <property type="molecule type" value="Genomic_DNA"/>
</dbReference>
<organism evidence="6 7">
    <name type="scientific">Streptomyces xanthophaeus</name>
    <dbReference type="NCBI Taxonomy" id="67385"/>
    <lineage>
        <taxon>Bacteria</taxon>
        <taxon>Bacillati</taxon>
        <taxon>Actinomycetota</taxon>
        <taxon>Actinomycetes</taxon>
        <taxon>Kitasatosporales</taxon>
        <taxon>Streptomycetaceae</taxon>
        <taxon>Streptomyces</taxon>
    </lineage>
</organism>
<keyword evidence="2" id="KW-0479">Metal-binding</keyword>
<dbReference type="SUPFAM" id="SSF51197">
    <property type="entry name" value="Clavaminate synthase-like"/>
    <property type="match status" value="1"/>
</dbReference>